<dbReference type="InterPro" id="IPR021333">
    <property type="entry name" value="DUF2946"/>
</dbReference>
<sequence>MLSRFHQKIGSWLGLFAILMATLAPTISHSLAARCSGESVMQGEHCLMPSMASMPAMGSMASMASMPAMDSMASMPSMEDEASDQPAGKHTQHAAMSDGDACGYCSLLAHMPVVPSVEALFFVTVRALQHTVATRFESVRRVEPLTFAQPRAPPFAS</sequence>
<comment type="caution">
    <text evidence="2">The sequence shown here is derived from an EMBL/GenBank/DDBJ whole genome shotgun (WGS) entry which is preliminary data.</text>
</comment>
<proteinExistence type="predicted"/>
<name>A0A848I4I3_9BURK</name>
<dbReference type="Proteomes" id="UP000544134">
    <property type="component" value="Unassembled WGS sequence"/>
</dbReference>
<accession>A0A848I4I3</accession>
<gene>
    <name evidence="2" type="ORF">HHL24_04710</name>
</gene>
<feature type="region of interest" description="Disordered" evidence="1">
    <location>
        <begin position="74"/>
        <end position="94"/>
    </location>
</feature>
<evidence type="ECO:0000256" key="1">
    <source>
        <dbReference type="SAM" id="MobiDB-lite"/>
    </source>
</evidence>
<protein>
    <submittedName>
        <fullName evidence="2">DUF2946 domain-containing protein</fullName>
    </submittedName>
</protein>
<dbReference type="AlphaFoldDB" id="A0A848I4I3"/>
<evidence type="ECO:0000313" key="3">
    <source>
        <dbReference type="Proteomes" id="UP000544134"/>
    </source>
</evidence>
<keyword evidence="3" id="KW-1185">Reference proteome</keyword>
<dbReference type="Pfam" id="PF11162">
    <property type="entry name" value="DUF2946"/>
    <property type="match status" value="1"/>
</dbReference>
<dbReference type="EMBL" id="JABBGJ010000004">
    <property type="protein sequence ID" value="NML97257.1"/>
    <property type="molecule type" value="Genomic_DNA"/>
</dbReference>
<evidence type="ECO:0000313" key="2">
    <source>
        <dbReference type="EMBL" id="NML97257.1"/>
    </source>
</evidence>
<reference evidence="2 3" key="1">
    <citation type="submission" date="2020-04" db="EMBL/GenBank/DDBJ databases">
        <title>Paraburkholderia sp. RP-4-7 isolated from soil.</title>
        <authorList>
            <person name="Dahal R.H."/>
        </authorList>
    </citation>
    <scope>NUCLEOTIDE SEQUENCE [LARGE SCALE GENOMIC DNA]</scope>
    <source>
        <strain evidence="2 3">RP-4-7</strain>
    </source>
</reference>
<organism evidence="2 3">
    <name type="scientific">Paraburkholderia polaris</name>
    <dbReference type="NCBI Taxonomy" id="2728848"/>
    <lineage>
        <taxon>Bacteria</taxon>
        <taxon>Pseudomonadati</taxon>
        <taxon>Pseudomonadota</taxon>
        <taxon>Betaproteobacteria</taxon>
        <taxon>Burkholderiales</taxon>
        <taxon>Burkholderiaceae</taxon>
        <taxon>Paraburkholderia</taxon>
    </lineage>
</organism>